<dbReference type="AlphaFoldDB" id="B8CDP3"/>
<dbReference type="PaxDb" id="35128-Thaps10275"/>
<name>B8CDP3_THAPS</name>
<evidence type="ECO:0000313" key="2">
    <source>
        <dbReference type="EMBL" id="EED88650.1"/>
    </source>
</evidence>
<dbReference type="KEGG" id="tps:THAPSDRAFT_10275"/>
<reference evidence="2 3" key="2">
    <citation type="journal article" date="2008" name="Nature">
        <title>The Phaeodactylum genome reveals the evolutionary history of diatom genomes.</title>
        <authorList>
            <person name="Bowler C."/>
            <person name="Allen A.E."/>
            <person name="Badger J.H."/>
            <person name="Grimwood J."/>
            <person name="Jabbari K."/>
            <person name="Kuo A."/>
            <person name="Maheswari U."/>
            <person name="Martens C."/>
            <person name="Maumus F."/>
            <person name="Otillar R.P."/>
            <person name="Rayko E."/>
            <person name="Salamov A."/>
            <person name="Vandepoele K."/>
            <person name="Beszteri B."/>
            <person name="Gruber A."/>
            <person name="Heijde M."/>
            <person name="Katinka M."/>
            <person name="Mock T."/>
            <person name="Valentin K."/>
            <person name="Verret F."/>
            <person name="Berges J.A."/>
            <person name="Brownlee C."/>
            <person name="Cadoret J.P."/>
            <person name="Chiovitti A."/>
            <person name="Choi C.J."/>
            <person name="Coesel S."/>
            <person name="De Martino A."/>
            <person name="Detter J.C."/>
            <person name="Durkin C."/>
            <person name="Falciatore A."/>
            <person name="Fournet J."/>
            <person name="Haruta M."/>
            <person name="Huysman M.J."/>
            <person name="Jenkins B.D."/>
            <person name="Jiroutova K."/>
            <person name="Jorgensen R.E."/>
            <person name="Joubert Y."/>
            <person name="Kaplan A."/>
            <person name="Kroger N."/>
            <person name="Kroth P.G."/>
            <person name="La Roche J."/>
            <person name="Lindquist E."/>
            <person name="Lommer M."/>
            <person name="Martin-Jezequel V."/>
            <person name="Lopez P.J."/>
            <person name="Lucas S."/>
            <person name="Mangogna M."/>
            <person name="McGinnis K."/>
            <person name="Medlin L.K."/>
            <person name="Montsant A."/>
            <person name="Oudot-Le Secq M.P."/>
            <person name="Napoli C."/>
            <person name="Obornik M."/>
            <person name="Parker M.S."/>
            <person name="Petit J.L."/>
            <person name="Porcel B.M."/>
            <person name="Poulsen N."/>
            <person name="Robison M."/>
            <person name="Rychlewski L."/>
            <person name="Rynearson T.A."/>
            <person name="Schmutz J."/>
            <person name="Shapiro H."/>
            <person name="Siaut M."/>
            <person name="Stanley M."/>
            <person name="Sussman M.R."/>
            <person name="Taylor A.R."/>
            <person name="Vardi A."/>
            <person name="von Dassow P."/>
            <person name="Vyverman W."/>
            <person name="Willis A."/>
            <person name="Wyrwicz L.S."/>
            <person name="Rokhsar D.S."/>
            <person name="Weissenbach J."/>
            <person name="Armbrust E.V."/>
            <person name="Green B.R."/>
            <person name="Van de Peer Y."/>
            <person name="Grigoriev I.V."/>
        </authorList>
    </citation>
    <scope>NUCLEOTIDE SEQUENCE [LARGE SCALE GENOMIC DNA]</scope>
    <source>
        <strain evidence="2 3">CCMP1335</strain>
    </source>
</reference>
<organism evidence="2 3">
    <name type="scientific">Thalassiosira pseudonana</name>
    <name type="common">Marine diatom</name>
    <name type="synonym">Cyclotella nana</name>
    <dbReference type="NCBI Taxonomy" id="35128"/>
    <lineage>
        <taxon>Eukaryota</taxon>
        <taxon>Sar</taxon>
        <taxon>Stramenopiles</taxon>
        <taxon>Ochrophyta</taxon>
        <taxon>Bacillariophyta</taxon>
        <taxon>Coscinodiscophyceae</taxon>
        <taxon>Thalassiosirophycidae</taxon>
        <taxon>Thalassiosirales</taxon>
        <taxon>Thalassiosiraceae</taxon>
        <taxon>Thalassiosira</taxon>
    </lineage>
</organism>
<dbReference type="EMBL" id="CM000650">
    <property type="protein sequence ID" value="EED88650.1"/>
    <property type="molecule type" value="Genomic_DNA"/>
</dbReference>
<accession>B8CDP3</accession>
<evidence type="ECO:0000256" key="1">
    <source>
        <dbReference type="SAM" id="MobiDB-lite"/>
    </source>
</evidence>
<gene>
    <name evidence="2" type="ORF">THAPSDRAFT_10275</name>
</gene>
<dbReference type="HOGENOM" id="CLU_1829268_0_0_1"/>
<dbReference type="RefSeq" id="XP_002294295.1">
    <property type="nucleotide sequence ID" value="XM_002294259.1"/>
</dbReference>
<reference evidence="2 3" key="1">
    <citation type="journal article" date="2004" name="Science">
        <title>The genome of the diatom Thalassiosira pseudonana: ecology, evolution, and metabolism.</title>
        <authorList>
            <person name="Armbrust E.V."/>
            <person name="Berges J.A."/>
            <person name="Bowler C."/>
            <person name="Green B.R."/>
            <person name="Martinez D."/>
            <person name="Putnam N.H."/>
            <person name="Zhou S."/>
            <person name="Allen A.E."/>
            <person name="Apt K.E."/>
            <person name="Bechner M."/>
            <person name="Brzezinski M.A."/>
            <person name="Chaal B.K."/>
            <person name="Chiovitti A."/>
            <person name="Davis A.K."/>
            <person name="Demarest M.S."/>
            <person name="Detter J.C."/>
            <person name="Glavina T."/>
            <person name="Goodstein D."/>
            <person name="Hadi M.Z."/>
            <person name="Hellsten U."/>
            <person name="Hildebrand M."/>
            <person name="Jenkins B.D."/>
            <person name="Jurka J."/>
            <person name="Kapitonov V.V."/>
            <person name="Kroger N."/>
            <person name="Lau W.W."/>
            <person name="Lane T.W."/>
            <person name="Larimer F.W."/>
            <person name="Lippmeier J.C."/>
            <person name="Lucas S."/>
            <person name="Medina M."/>
            <person name="Montsant A."/>
            <person name="Obornik M."/>
            <person name="Parker M.S."/>
            <person name="Palenik B."/>
            <person name="Pazour G.J."/>
            <person name="Richardson P.M."/>
            <person name="Rynearson T.A."/>
            <person name="Saito M.A."/>
            <person name="Schwartz D.C."/>
            <person name="Thamatrakoln K."/>
            <person name="Valentin K."/>
            <person name="Vardi A."/>
            <person name="Wilkerson F.P."/>
            <person name="Rokhsar D.S."/>
        </authorList>
    </citation>
    <scope>NUCLEOTIDE SEQUENCE [LARGE SCALE GENOMIC DNA]</scope>
    <source>
        <strain evidence="2 3">CCMP1335</strain>
    </source>
</reference>
<feature type="region of interest" description="Disordered" evidence="1">
    <location>
        <begin position="52"/>
        <end position="71"/>
    </location>
</feature>
<proteinExistence type="predicted"/>
<sequence>MDALLLRRCEDARLALETVNKNKERVLEKSIRIELLENKIAAKHEELALAMNRSHSSASKEETVPSTPLSQNDAKINNLEVDIQRLKLDLLMDQRALPKYEEWYRNSLQDVQRILRVNEEEENRKDFPSVPFEISFGGISI</sequence>
<dbReference type="GeneID" id="7443975"/>
<protein>
    <submittedName>
        <fullName evidence="2">Uncharacterized protein</fullName>
    </submittedName>
</protein>
<dbReference type="Proteomes" id="UP000001449">
    <property type="component" value="Chromosome 15"/>
</dbReference>
<keyword evidence="3" id="KW-1185">Reference proteome</keyword>
<evidence type="ECO:0000313" key="3">
    <source>
        <dbReference type="Proteomes" id="UP000001449"/>
    </source>
</evidence>
<dbReference type="InParanoid" id="B8CDP3"/>